<gene>
    <name evidence="2" type="ORF">A1Q2_08022</name>
</gene>
<keyword evidence="3" id="KW-1185">Reference proteome</keyword>
<dbReference type="Proteomes" id="UP000006757">
    <property type="component" value="Unassembled WGS sequence"/>
</dbReference>
<accession>K1VF27</accession>
<dbReference type="OrthoDB" id="10545321at2759"/>
<dbReference type="HOGENOM" id="CLU_1696751_0_0_1"/>
<sequence length="182" mass="20804">MLHTAHRGAIHYARFKGRPTPYPSPSSLRSHPAQPHMSPPTQVTYRSTFEPFTTDGELAALSLKLKAEYMYPEAESWRLSNNVSSDVWSQAEPRLNPTLMGSSQHFWFTTFLPRIAFLTHRRVTSEEVDGRLGQLITNMLYMFHVHVTDPQTGSRYAVGQEILEAVRAIRDTRAIPWSDEHP</sequence>
<feature type="region of interest" description="Disordered" evidence="1">
    <location>
        <begin position="14"/>
        <end position="42"/>
    </location>
</feature>
<evidence type="ECO:0000256" key="1">
    <source>
        <dbReference type="SAM" id="MobiDB-lite"/>
    </source>
</evidence>
<dbReference type="InParanoid" id="K1VF27"/>
<protein>
    <submittedName>
        <fullName evidence="2">Uncharacterized protein</fullName>
    </submittedName>
</protein>
<dbReference type="EMBL" id="AMBO01000405">
    <property type="protein sequence ID" value="EKC97641.1"/>
    <property type="molecule type" value="Genomic_DNA"/>
</dbReference>
<reference evidence="2 3" key="1">
    <citation type="journal article" date="2012" name="Eukaryot. Cell">
        <title>Genome sequence of the Trichosporon asahii environmental strain CBS 8904.</title>
        <authorList>
            <person name="Yang R.Y."/>
            <person name="Li H.T."/>
            <person name="Zhu H."/>
            <person name="Zhou G.P."/>
            <person name="Wang M."/>
            <person name="Wang L."/>
        </authorList>
    </citation>
    <scope>NUCLEOTIDE SEQUENCE [LARGE SCALE GENOMIC DNA]</scope>
    <source>
        <strain evidence="2 3">CBS 8904</strain>
    </source>
</reference>
<evidence type="ECO:0000313" key="2">
    <source>
        <dbReference type="EMBL" id="EKC97641.1"/>
    </source>
</evidence>
<comment type="caution">
    <text evidence="2">The sequence shown here is derived from an EMBL/GenBank/DDBJ whole genome shotgun (WGS) entry which is preliminary data.</text>
</comment>
<evidence type="ECO:0000313" key="3">
    <source>
        <dbReference type="Proteomes" id="UP000006757"/>
    </source>
</evidence>
<organism evidence="2 3">
    <name type="scientific">Trichosporon asahii var. asahii (strain CBS 8904)</name>
    <name type="common">Yeast</name>
    <dbReference type="NCBI Taxonomy" id="1220162"/>
    <lineage>
        <taxon>Eukaryota</taxon>
        <taxon>Fungi</taxon>
        <taxon>Dikarya</taxon>
        <taxon>Basidiomycota</taxon>
        <taxon>Agaricomycotina</taxon>
        <taxon>Tremellomycetes</taxon>
        <taxon>Trichosporonales</taxon>
        <taxon>Trichosporonaceae</taxon>
        <taxon>Trichosporon</taxon>
    </lineage>
</organism>
<name>K1VF27_TRIAC</name>
<dbReference type="AlphaFoldDB" id="K1VF27"/>
<proteinExistence type="predicted"/>